<dbReference type="InterPro" id="IPR001357">
    <property type="entry name" value="BRCT_dom"/>
</dbReference>
<comment type="caution">
    <text evidence="3">The sequence shown here is derived from an EMBL/GenBank/DDBJ whole genome shotgun (WGS) entry which is preliminary data.</text>
</comment>
<keyword evidence="4" id="KW-1185">Reference proteome</keyword>
<dbReference type="Pfam" id="PF00533">
    <property type="entry name" value="BRCT"/>
    <property type="match status" value="1"/>
</dbReference>
<dbReference type="PANTHER" id="PTHR23389:SF6">
    <property type="entry name" value="REPLICATION FACTOR C SUBUNIT 1"/>
    <property type="match status" value="1"/>
</dbReference>
<dbReference type="VEuPathDB" id="MicrosporidiaDB:ECANGB1_1167"/>
<sequence length="395" mass="44347">MTQGENKRLKKPFEGEVFVFTGTMKMERDEATMKVIELGGRCTKALSGKTTCLVTGDEPGPSKVKKAEKLGIRVEDEEQFMRRLHTAMGKLETKIEPEKDAYASIEKIEIGVNEESEFDFSIKSETGAETKQAEFVNWAEKYRPQKSSEIIGNPTAIGEVRDFLESGSSEALFISGSPGLGKTTTVHVLCNELGISMIEFNGSDLRNKKGLDKNVRSKLEGGSVLGIQRVIVMDEVDGMSSDRGGIAELIKIVKESSIPIICIANDRTHPKLRTLMSHCNEVKFRKPVISSVLPRLKSILKTEGKYLPENVLTEIVLGCNQDIRYVINTMQKNCDIKDVRQLIIDKKDVARNTFELASEIFKRMPVNRKIDLFFEDYHSLSMDDTTRLIRLNTVE</sequence>
<evidence type="ECO:0000259" key="2">
    <source>
        <dbReference type="PROSITE" id="PS50172"/>
    </source>
</evidence>
<dbReference type="Pfam" id="PF00004">
    <property type="entry name" value="AAA"/>
    <property type="match status" value="1"/>
</dbReference>
<dbReference type="Gene3D" id="3.40.50.10190">
    <property type="entry name" value="BRCT domain"/>
    <property type="match status" value="1"/>
</dbReference>
<dbReference type="SMART" id="SM00292">
    <property type="entry name" value="BRCT"/>
    <property type="match status" value="1"/>
</dbReference>
<protein>
    <submittedName>
        <fullName evidence="3">RFC1</fullName>
    </submittedName>
</protein>
<dbReference type="CDD" id="cd00009">
    <property type="entry name" value="AAA"/>
    <property type="match status" value="1"/>
</dbReference>
<dbReference type="InterPro" id="IPR003593">
    <property type="entry name" value="AAA+_ATPase"/>
</dbReference>
<evidence type="ECO:0000313" key="3">
    <source>
        <dbReference type="EMBL" id="ORD94074.1"/>
    </source>
</evidence>
<gene>
    <name evidence="3" type="primary">RFC1</name>
    <name evidence="3" type="ORF">ECANGB1_1167</name>
</gene>
<dbReference type="EMBL" id="LWDP01000033">
    <property type="protein sequence ID" value="ORD94074.1"/>
    <property type="molecule type" value="Genomic_DNA"/>
</dbReference>
<evidence type="ECO:0000256" key="1">
    <source>
        <dbReference type="ARBA" id="ARBA00022705"/>
    </source>
</evidence>
<accession>A0A1Y1S7C3</accession>
<dbReference type="OrthoDB" id="446168at2759"/>
<dbReference type="InterPro" id="IPR003959">
    <property type="entry name" value="ATPase_AAA_core"/>
</dbReference>
<dbReference type="SUPFAM" id="SSF52540">
    <property type="entry name" value="P-loop containing nucleoside triphosphate hydrolases"/>
    <property type="match status" value="1"/>
</dbReference>
<feature type="domain" description="BRCT" evidence="2">
    <location>
        <begin position="8"/>
        <end position="75"/>
    </location>
</feature>
<dbReference type="Gene3D" id="1.10.8.60">
    <property type="match status" value="1"/>
</dbReference>
<dbReference type="GO" id="GO:0005634">
    <property type="term" value="C:nucleus"/>
    <property type="evidence" value="ECO:0007669"/>
    <property type="project" value="TreeGrafter"/>
</dbReference>
<dbReference type="CDD" id="cd17748">
    <property type="entry name" value="BRCT_DNA_ligase_like"/>
    <property type="match status" value="1"/>
</dbReference>
<dbReference type="PROSITE" id="PS50172">
    <property type="entry name" value="BRCT"/>
    <property type="match status" value="1"/>
</dbReference>
<dbReference type="GO" id="GO:0006260">
    <property type="term" value="P:DNA replication"/>
    <property type="evidence" value="ECO:0007669"/>
    <property type="project" value="UniProtKB-KW"/>
</dbReference>
<name>A0A1Y1S7C3_9MICR</name>
<proteinExistence type="predicted"/>
<dbReference type="Proteomes" id="UP000192639">
    <property type="component" value="Unassembled WGS sequence"/>
</dbReference>
<dbReference type="Gene3D" id="3.40.50.300">
    <property type="entry name" value="P-loop containing nucleotide triphosphate hydrolases"/>
    <property type="match status" value="1"/>
</dbReference>
<reference evidence="3 4" key="1">
    <citation type="journal article" date="2017" name="Environ. Microbiol.">
        <title>Decay of the glycolytic pathway and adaptation to intranuclear parasitism within Enterocytozoonidae microsporidia.</title>
        <authorList>
            <person name="Wiredu Boakye D."/>
            <person name="Jaroenlak P."/>
            <person name="Prachumwat A."/>
            <person name="Williams T.A."/>
            <person name="Bateman K.S."/>
            <person name="Itsathitphaisarn O."/>
            <person name="Sritunyalucksana K."/>
            <person name="Paszkiewicz K.H."/>
            <person name="Moore K.A."/>
            <person name="Stentiford G.D."/>
            <person name="Williams B.A."/>
        </authorList>
    </citation>
    <scope>NUCLEOTIDE SEQUENCE [LARGE SCALE GENOMIC DNA]</scope>
    <source>
        <strain evidence="3 4">GB1</strain>
    </source>
</reference>
<dbReference type="GO" id="GO:0003677">
    <property type="term" value="F:DNA binding"/>
    <property type="evidence" value="ECO:0007669"/>
    <property type="project" value="TreeGrafter"/>
</dbReference>
<organism evidence="3 4">
    <name type="scientific">Enterospora canceri</name>
    <dbReference type="NCBI Taxonomy" id="1081671"/>
    <lineage>
        <taxon>Eukaryota</taxon>
        <taxon>Fungi</taxon>
        <taxon>Fungi incertae sedis</taxon>
        <taxon>Microsporidia</taxon>
        <taxon>Enterocytozoonidae</taxon>
        <taxon>Enterospora</taxon>
    </lineage>
</organism>
<dbReference type="InterPro" id="IPR027417">
    <property type="entry name" value="P-loop_NTPase"/>
</dbReference>
<dbReference type="GO" id="GO:0016887">
    <property type="term" value="F:ATP hydrolysis activity"/>
    <property type="evidence" value="ECO:0007669"/>
    <property type="project" value="InterPro"/>
</dbReference>
<dbReference type="GO" id="GO:0005524">
    <property type="term" value="F:ATP binding"/>
    <property type="evidence" value="ECO:0007669"/>
    <property type="project" value="InterPro"/>
</dbReference>
<evidence type="ECO:0000313" key="4">
    <source>
        <dbReference type="Proteomes" id="UP000192639"/>
    </source>
</evidence>
<dbReference type="PANTHER" id="PTHR23389">
    <property type="entry name" value="CHROMOSOME TRANSMISSION FIDELITY FACTOR 18"/>
    <property type="match status" value="1"/>
</dbReference>
<keyword evidence="1" id="KW-0235">DNA replication</keyword>
<dbReference type="SMART" id="SM00382">
    <property type="entry name" value="AAA"/>
    <property type="match status" value="1"/>
</dbReference>
<dbReference type="InterPro" id="IPR036420">
    <property type="entry name" value="BRCT_dom_sf"/>
</dbReference>
<dbReference type="SUPFAM" id="SSF52113">
    <property type="entry name" value="BRCT domain"/>
    <property type="match status" value="1"/>
</dbReference>
<dbReference type="AlphaFoldDB" id="A0A1Y1S7C3"/>